<dbReference type="EMBL" id="JO841696">
    <property type="protein sequence ID" value="AEO33313.1"/>
    <property type="molecule type" value="mRNA"/>
</dbReference>
<reference evidence="1" key="1">
    <citation type="journal article" date="2011" name="PLoS ONE">
        <title>A deep insight into the sialotranscriptome of the gulf coast tick, Amblyomma maculatum.</title>
        <authorList>
            <person name="Karim S."/>
            <person name="Singh P."/>
            <person name="Ribeiro J.M."/>
        </authorList>
    </citation>
    <scope>NUCLEOTIDE SEQUENCE</scope>
    <source>
        <tissue evidence="1">Salivary gland</tissue>
    </source>
</reference>
<organism evidence="1">
    <name type="scientific">Amblyomma maculatum</name>
    <name type="common">Gulf Coast tick</name>
    <dbReference type="NCBI Taxonomy" id="34609"/>
    <lineage>
        <taxon>Eukaryota</taxon>
        <taxon>Metazoa</taxon>
        <taxon>Ecdysozoa</taxon>
        <taxon>Arthropoda</taxon>
        <taxon>Chelicerata</taxon>
        <taxon>Arachnida</taxon>
        <taxon>Acari</taxon>
        <taxon>Parasitiformes</taxon>
        <taxon>Ixodida</taxon>
        <taxon>Ixodoidea</taxon>
        <taxon>Ixodidae</taxon>
        <taxon>Amblyomminae</taxon>
        <taxon>Amblyomma</taxon>
    </lineage>
</organism>
<dbReference type="AlphaFoldDB" id="G3MIJ5"/>
<proteinExistence type="evidence at transcript level"/>
<name>G3MIJ5_AMBMU</name>
<accession>G3MIJ5</accession>
<feature type="non-terminal residue" evidence="1">
    <location>
        <position position="1"/>
    </location>
</feature>
<sequence>KEHIRYVFETDEPLWVYMETTKNFFDICTNGHCIEEKETCDRNIKSGLSHEYYNYTRAAIEHGVQYGKEYTGKFVYEDNMKYPPKSMIVTALHGSPDPHLYTLEYTDEFDNNCSVFYIFSLGNRISKFELETCEMLIKDSAADYGPSHSCETYFK</sequence>
<evidence type="ECO:0008006" key="2">
    <source>
        <dbReference type="Google" id="ProtNLM"/>
    </source>
</evidence>
<evidence type="ECO:0000313" key="1">
    <source>
        <dbReference type="EMBL" id="AEO33313.1"/>
    </source>
</evidence>
<protein>
    <recommendedName>
        <fullName evidence="2">Lipocalin/cytosolic fatty-acid binding domain-containing protein</fullName>
    </recommendedName>
</protein>